<dbReference type="EMBL" id="GL629765">
    <property type="protein sequence ID" value="EFX03981.1"/>
    <property type="molecule type" value="Genomic_DNA"/>
</dbReference>
<dbReference type="RefSeq" id="XP_014173463.1">
    <property type="nucleotide sequence ID" value="XM_014317988.1"/>
</dbReference>
<protein>
    <recommendedName>
        <fullName evidence="4">Protein kinase domain-containing protein</fullName>
    </recommendedName>
</protein>
<reference evidence="2 3" key="1">
    <citation type="journal article" date="2011" name="Proc. Natl. Acad. Sci. U.S.A.">
        <title>Genome and transcriptome analyses of the mountain pine beetle-fungal symbiont Grosmannia clavigera, a lodgepole pine pathogen.</title>
        <authorList>
            <person name="DiGuistini S."/>
            <person name="Wang Y."/>
            <person name="Liao N.Y."/>
            <person name="Taylor G."/>
            <person name="Tanguay P."/>
            <person name="Feau N."/>
            <person name="Henrissat B."/>
            <person name="Chan S.K."/>
            <person name="Hesse-Orce U."/>
            <person name="Alamouti S.M."/>
            <person name="Tsui C.K.M."/>
            <person name="Docking R.T."/>
            <person name="Levasseur A."/>
            <person name="Haridas S."/>
            <person name="Robertson G."/>
            <person name="Birol I."/>
            <person name="Holt R.A."/>
            <person name="Marra M.A."/>
            <person name="Hamelin R.C."/>
            <person name="Hirst M."/>
            <person name="Jones S.J.M."/>
            <person name="Bohlmann J."/>
            <person name="Breuil C."/>
        </authorList>
    </citation>
    <scope>NUCLEOTIDE SEQUENCE [LARGE SCALE GENOMIC DNA]</scope>
    <source>
        <strain evidence="3">kw1407 / UAMH 11150</strain>
    </source>
</reference>
<dbReference type="InterPro" id="IPR011009">
    <property type="entry name" value="Kinase-like_dom_sf"/>
</dbReference>
<dbReference type="STRING" id="655863.F0XF14"/>
<organism evidence="3">
    <name type="scientific">Grosmannia clavigera (strain kw1407 / UAMH 11150)</name>
    <name type="common">Blue stain fungus</name>
    <name type="synonym">Graphiocladiella clavigera</name>
    <dbReference type="NCBI Taxonomy" id="655863"/>
    <lineage>
        <taxon>Eukaryota</taxon>
        <taxon>Fungi</taxon>
        <taxon>Dikarya</taxon>
        <taxon>Ascomycota</taxon>
        <taxon>Pezizomycotina</taxon>
        <taxon>Sordariomycetes</taxon>
        <taxon>Sordariomycetidae</taxon>
        <taxon>Ophiostomatales</taxon>
        <taxon>Ophiostomataceae</taxon>
        <taxon>Leptographium</taxon>
    </lineage>
</organism>
<evidence type="ECO:0008006" key="4">
    <source>
        <dbReference type="Google" id="ProtNLM"/>
    </source>
</evidence>
<accession>F0XF14</accession>
<dbReference type="SUPFAM" id="SSF56112">
    <property type="entry name" value="Protein kinase-like (PK-like)"/>
    <property type="match status" value="1"/>
</dbReference>
<sequence length="691" mass="77440">MDFSFRAIHDVVHPTAAFSGPDEEVDFQSVHEQEAGFAGGESGWETSQLNPKNRITSLAPLLHPLWRLDGSTGFGTQYYAIPLFLADPSPMRIDVFIHEGALYPPLLRQLLNLDRAFSIKDAGRLRQLGITQHILRILQWHTVHPDGALHPDVVARYYQRGPFGSRIVIDNLSCHIHKSRIHVYLNYPLEEDLLPYRELLAMWGLSGEQPTEPKCEGKEEGETSKPTGCQKGARDAKGAKLPPEVDIHDVILVRQLHDSVCEVHIKGDPEYETKLILLKSLNSSVKYLYHELRTLLRDVPAHEHVIGRPRHVISKPCMFGGKRGVVGFTLPYYPVGTLRDVLPILRLNGRLALDDQLRWACQLARAMCHIWYQGQCYYPDLRLDNIVLSGARPPAGDVVVIDFEQRGVWSSFSAPEVDFVENLRILSRDDADVASANPDHVIPEEHCEHAKQALAGCWVAAAAAEGRQGGEEDTQPPHDLAAVAAFIAHLEDDTRYTNPAHGYNIAWICLTRREQEAAMVYMLGRVLWCIFEGMSAPHRGAVWQSYRWEPEEVEFPSYLRTPPSVQELITRCLGEGGTREQNQFVRRGGKIYMKEEATSGEQQQPQSAYAAGGSDGTAYRLVADNLVSKARKFWQTRLAEGAAWLQERNCRLLQDKASAGGDGDRSETAYGRPTLRQVSQCLSELQGQLAS</sequence>
<dbReference type="Proteomes" id="UP000007796">
    <property type="component" value="Unassembled WGS sequence"/>
</dbReference>
<keyword evidence="3" id="KW-1185">Reference proteome</keyword>
<dbReference type="OrthoDB" id="4062651at2759"/>
<proteinExistence type="predicted"/>
<feature type="compositionally biased region" description="Basic and acidic residues" evidence="1">
    <location>
        <begin position="211"/>
        <end position="223"/>
    </location>
</feature>
<dbReference type="HOGENOM" id="CLU_018065_0_0_1"/>
<dbReference type="InParanoid" id="F0XF14"/>
<dbReference type="eggNOG" id="ENOG502SDZT">
    <property type="taxonomic scope" value="Eukaryota"/>
</dbReference>
<evidence type="ECO:0000313" key="2">
    <source>
        <dbReference type="EMBL" id="EFX03981.1"/>
    </source>
</evidence>
<gene>
    <name evidence="2" type="ORF">CMQ_909</name>
</gene>
<dbReference type="Gene3D" id="1.10.510.10">
    <property type="entry name" value="Transferase(Phosphotransferase) domain 1"/>
    <property type="match status" value="1"/>
</dbReference>
<evidence type="ECO:0000256" key="1">
    <source>
        <dbReference type="SAM" id="MobiDB-lite"/>
    </source>
</evidence>
<feature type="region of interest" description="Disordered" evidence="1">
    <location>
        <begin position="656"/>
        <end position="675"/>
    </location>
</feature>
<evidence type="ECO:0000313" key="3">
    <source>
        <dbReference type="Proteomes" id="UP000007796"/>
    </source>
</evidence>
<name>F0XF14_GROCL</name>
<dbReference type="GeneID" id="25982040"/>
<feature type="region of interest" description="Disordered" evidence="1">
    <location>
        <begin position="211"/>
        <end position="237"/>
    </location>
</feature>
<dbReference type="AlphaFoldDB" id="F0XF14"/>